<evidence type="ECO:0000313" key="4">
    <source>
        <dbReference type="Proteomes" id="UP000231203"/>
    </source>
</evidence>
<dbReference type="InterPro" id="IPR050570">
    <property type="entry name" value="Cell_wall_metabolism_enzyme"/>
</dbReference>
<proteinExistence type="predicted"/>
<dbReference type="InterPro" id="IPR011055">
    <property type="entry name" value="Dup_hybrid_motif"/>
</dbReference>
<keyword evidence="1" id="KW-0732">Signal</keyword>
<name>A0A2G6MTH5_9BACT</name>
<dbReference type="CDD" id="cd12797">
    <property type="entry name" value="M23_peptidase"/>
    <property type="match status" value="1"/>
</dbReference>
<dbReference type="GO" id="GO:0004222">
    <property type="term" value="F:metalloendopeptidase activity"/>
    <property type="evidence" value="ECO:0007669"/>
    <property type="project" value="TreeGrafter"/>
</dbReference>
<dbReference type="PANTHER" id="PTHR21666:SF289">
    <property type="entry name" value="L-ALA--D-GLU ENDOPEPTIDASE"/>
    <property type="match status" value="1"/>
</dbReference>
<dbReference type="AlphaFoldDB" id="A0A2G6MTH5"/>
<dbReference type="Pfam" id="PF01551">
    <property type="entry name" value="Peptidase_M23"/>
    <property type="match status" value="1"/>
</dbReference>
<evidence type="ECO:0000256" key="1">
    <source>
        <dbReference type="ARBA" id="ARBA00022729"/>
    </source>
</evidence>
<gene>
    <name evidence="3" type="ORF">CSA25_02790</name>
</gene>
<reference evidence="3 4" key="1">
    <citation type="submission" date="2017-10" db="EMBL/GenBank/DDBJ databases">
        <title>Novel microbial diversity and functional potential in the marine mammal oral microbiome.</title>
        <authorList>
            <person name="Dudek N.K."/>
            <person name="Sun C.L."/>
            <person name="Burstein D."/>
            <person name="Kantor R.S."/>
            <person name="Aliaga Goltsman D.S."/>
            <person name="Bik E.M."/>
            <person name="Thomas B.C."/>
            <person name="Banfield J.F."/>
            <person name="Relman D.A."/>
        </authorList>
    </citation>
    <scope>NUCLEOTIDE SEQUENCE [LARGE SCALE GENOMIC DNA]</scope>
    <source>
        <strain evidence="3">DOLJORAL78_47_202</strain>
    </source>
</reference>
<evidence type="ECO:0000259" key="2">
    <source>
        <dbReference type="Pfam" id="PF01551"/>
    </source>
</evidence>
<dbReference type="Proteomes" id="UP000231203">
    <property type="component" value="Unassembled WGS sequence"/>
</dbReference>
<sequence>MKRTLFLILFLAIVVPVGWVLFCKYEADLPNADISLSSPYLKQSYEINMTATDKGSGLKHVTVSLVQKDNEKVLLDKSYPPSSILSLFSDKIVLSDTFAIPVEMPRYGMSDGQAVIRIVVTDYAWRKWTKGNRFYEERPVIIDTVPPRLQVLTSQHNVAKGGVGLVIYKLDEENVQSGVRVGQNFFPGYSGVFNDPMVITALFALDHTQGPDTRIVVEARDLAGNETKRGFYHYIKDKNFRSATLHISDGFLESKMPDFDLGAKEAQFLTEQNPLLAKFLYINKTLRRQNVETVLKVPSDTRAELMWKGRFSRLPGAATRAGFADKRAYKYNGKVISHATHLGIDLASTSNAPVGAANHGRVIMAENVGIFGNTVIIDHGLGLASLYCHLSQMNVIKNDMVKKNDIIGRTGTTGLAGGDHLHFSMMVHNVFTNPLEWWDVAWIKNNITSKIESVNTQIQ</sequence>
<dbReference type="EMBL" id="PDTI01000025">
    <property type="protein sequence ID" value="PIE62899.1"/>
    <property type="molecule type" value="Genomic_DNA"/>
</dbReference>
<protein>
    <submittedName>
        <fullName evidence="3">Peptidase M23</fullName>
    </submittedName>
</protein>
<dbReference type="Gene3D" id="2.70.70.10">
    <property type="entry name" value="Glucose Permease (Domain IIA)"/>
    <property type="match status" value="1"/>
</dbReference>
<feature type="domain" description="M23ase beta-sheet core" evidence="2">
    <location>
        <begin position="340"/>
        <end position="434"/>
    </location>
</feature>
<organism evidence="3 4">
    <name type="scientific">Desulfobacter postgatei</name>
    <dbReference type="NCBI Taxonomy" id="2293"/>
    <lineage>
        <taxon>Bacteria</taxon>
        <taxon>Pseudomonadati</taxon>
        <taxon>Thermodesulfobacteriota</taxon>
        <taxon>Desulfobacteria</taxon>
        <taxon>Desulfobacterales</taxon>
        <taxon>Desulfobacteraceae</taxon>
        <taxon>Desulfobacter</taxon>
    </lineage>
</organism>
<dbReference type="PANTHER" id="PTHR21666">
    <property type="entry name" value="PEPTIDASE-RELATED"/>
    <property type="match status" value="1"/>
</dbReference>
<accession>A0A2G6MTH5</accession>
<evidence type="ECO:0000313" key="3">
    <source>
        <dbReference type="EMBL" id="PIE62899.1"/>
    </source>
</evidence>
<comment type="caution">
    <text evidence="3">The sequence shown here is derived from an EMBL/GenBank/DDBJ whole genome shotgun (WGS) entry which is preliminary data.</text>
</comment>
<dbReference type="InterPro" id="IPR016047">
    <property type="entry name" value="M23ase_b-sheet_dom"/>
</dbReference>
<dbReference type="SUPFAM" id="SSF51261">
    <property type="entry name" value="Duplicated hybrid motif"/>
    <property type="match status" value="1"/>
</dbReference>